<reference evidence="1" key="1">
    <citation type="submission" date="2019-05" db="EMBL/GenBank/DDBJ databases">
        <title>Annotation for the trematode Paragonimus heterotremus.</title>
        <authorList>
            <person name="Choi Y.-J."/>
        </authorList>
    </citation>
    <scope>NUCLEOTIDE SEQUENCE</scope>
    <source>
        <strain evidence="1">LC</strain>
    </source>
</reference>
<accession>A0A8J4T4H2</accession>
<protein>
    <submittedName>
        <fullName evidence="1">Uncharacterized protein</fullName>
    </submittedName>
</protein>
<dbReference type="OrthoDB" id="6260267at2759"/>
<dbReference type="Proteomes" id="UP000748531">
    <property type="component" value="Unassembled WGS sequence"/>
</dbReference>
<gene>
    <name evidence="1" type="ORF">PHET_00938</name>
</gene>
<dbReference type="EMBL" id="LUCH01000265">
    <property type="protein sequence ID" value="KAF5405626.1"/>
    <property type="molecule type" value="Genomic_DNA"/>
</dbReference>
<sequence length="503" mass="57620">MSYYWKSGRREICTDKQHEQPRSFVCCRSRKLLMNYNDSLLDCEMNVDTEIPFDFRHRLPLLNNRWNRKEMDFLFNMVSDICTVIPVRSSTHFCADEMTQNNGKSTYEIAFADRSSQLVLLQQFQSKFNRKCVTLFDDAVLQIPHLRSTAQCDIVLPSEDVTLPTRIATAAYKKISTFKQKLQGKIFANGKYWRKRKSSLRSLRTRDFLEEYMSDSDIYSDDCSVGELSLSVIQEGEKKPVTFDQQTSSTMDMIDLGQPVHVRETFSSSPPKMGFTERLPHNVNIPQTKYSPKMNVSLKTSLLGELFSISNCVLDNYAETIGKTICLKSTDRTEKSFRNYLDCGSVFATSLYADNCEPLSSSSWITGVPLTSSTFLKRPWFEQWGEKRICYNNLFTNCMSDLHKSSDNGSGLKNYGHQSNIILLEQTSSALPIEYKPTSSSDDTTTMYDEQSSLDSHTGMEFNLIEQDSWTVVQPTGTQSSAKLQPDSEKNDEWIVIDEFLNQ</sequence>
<keyword evidence="2" id="KW-1185">Reference proteome</keyword>
<comment type="caution">
    <text evidence="1">The sequence shown here is derived from an EMBL/GenBank/DDBJ whole genome shotgun (WGS) entry which is preliminary data.</text>
</comment>
<dbReference type="AlphaFoldDB" id="A0A8J4T4H2"/>
<proteinExistence type="predicted"/>
<evidence type="ECO:0000313" key="1">
    <source>
        <dbReference type="EMBL" id="KAF5405626.1"/>
    </source>
</evidence>
<organism evidence="1 2">
    <name type="scientific">Paragonimus heterotremus</name>
    <dbReference type="NCBI Taxonomy" id="100268"/>
    <lineage>
        <taxon>Eukaryota</taxon>
        <taxon>Metazoa</taxon>
        <taxon>Spiralia</taxon>
        <taxon>Lophotrochozoa</taxon>
        <taxon>Platyhelminthes</taxon>
        <taxon>Trematoda</taxon>
        <taxon>Digenea</taxon>
        <taxon>Plagiorchiida</taxon>
        <taxon>Troglotremata</taxon>
        <taxon>Troglotrematidae</taxon>
        <taxon>Paragonimus</taxon>
    </lineage>
</organism>
<name>A0A8J4T4H2_9TREM</name>
<evidence type="ECO:0000313" key="2">
    <source>
        <dbReference type="Proteomes" id="UP000748531"/>
    </source>
</evidence>